<dbReference type="RefSeq" id="WP_317640788.1">
    <property type="nucleotide sequence ID" value="NZ_JAPMIV010000026.1"/>
</dbReference>
<organism evidence="2 3">
    <name type="scientific">Deinococcus arenicola</name>
    <dbReference type="NCBI Taxonomy" id="2994950"/>
    <lineage>
        <taxon>Bacteria</taxon>
        <taxon>Thermotogati</taxon>
        <taxon>Deinococcota</taxon>
        <taxon>Deinococci</taxon>
        <taxon>Deinococcales</taxon>
        <taxon>Deinococcaceae</taxon>
        <taxon>Deinococcus</taxon>
    </lineage>
</organism>
<evidence type="ECO:0000313" key="2">
    <source>
        <dbReference type="EMBL" id="MDV6375448.1"/>
    </source>
</evidence>
<sequence>MNRLRSGKNPGERIGTLPQQPTFPEDTWDAMLRVMLTGAVLDLDPGWTAR</sequence>
<protein>
    <submittedName>
        <fullName evidence="2">Uncharacterized protein</fullName>
    </submittedName>
</protein>
<feature type="region of interest" description="Disordered" evidence="1">
    <location>
        <begin position="1"/>
        <end position="22"/>
    </location>
</feature>
<proteinExistence type="predicted"/>
<name>A0ABU4DSU1_9DEIO</name>
<keyword evidence="3" id="KW-1185">Reference proteome</keyword>
<dbReference type="Proteomes" id="UP001276150">
    <property type="component" value="Unassembled WGS sequence"/>
</dbReference>
<reference evidence="2 3" key="1">
    <citation type="submission" date="2022-11" db="EMBL/GenBank/DDBJ databases">
        <title>Deinococcus ZS9-10, Low Temperature and Draught-tolerating, UV-resistant Bacteria from Continental Antarctica.</title>
        <authorList>
            <person name="Cheng L."/>
        </authorList>
    </citation>
    <scope>NUCLEOTIDE SEQUENCE [LARGE SCALE GENOMIC DNA]</scope>
    <source>
        <strain evidence="2 3">ZS9-10</strain>
    </source>
</reference>
<comment type="caution">
    <text evidence="2">The sequence shown here is derived from an EMBL/GenBank/DDBJ whole genome shotgun (WGS) entry which is preliminary data.</text>
</comment>
<evidence type="ECO:0000256" key="1">
    <source>
        <dbReference type="SAM" id="MobiDB-lite"/>
    </source>
</evidence>
<accession>A0ABU4DSU1</accession>
<gene>
    <name evidence="2" type="ORF">ORD21_12685</name>
</gene>
<evidence type="ECO:0000313" key="3">
    <source>
        <dbReference type="Proteomes" id="UP001276150"/>
    </source>
</evidence>
<dbReference type="EMBL" id="JAPMIV010000026">
    <property type="protein sequence ID" value="MDV6375448.1"/>
    <property type="molecule type" value="Genomic_DNA"/>
</dbReference>